<name>A0A7M5VE48_9CNID</name>
<evidence type="ECO:0000313" key="3">
    <source>
        <dbReference type="EnsemblMetazoa" id="CLYHEMP011439.1"/>
    </source>
</evidence>
<accession>A0A7M5VE48</accession>
<feature type="domain" description="Chitin-binding type-2" evidence="2">
    <location>
        <begin position="237"/>
        <end position="279"/>
    </location>
</feature>
<reference evidence="3" key="1">
    <citation type="submission" date="2021-01" db="UniProtKB">
        <authorList>
            <consortium name="EnsemblMetazoa"/>
        </authorList>
    </citation>
    <scope>IDENTIFICATION</scope>
</reference>
<dbReference type="Proteomes" id="UP000594262">
    <property type="component" value="Unplaced"/>
</dbReference>
<dbReference type="EnsemblMetazoa" id="CLYHEMT011439.1">
    <property type="protein sequence ID" value="CLYHEMP011439.1"/>
    <property type="gene ID" value="CLYHEMG011439"/>
</dbReference>
<sequence>TYAEDLKDSDPLLFGELFFKTFKKQAKAVNKSSKQLLMPFHPTQRVRDRSPFRGSSSSRTSERSRDEEPRKDGPRNNIKKQRGILRNSIKGITRTLKIIKQLVQLQSVLKNHFSQSIIMKAFIILSIIAASCALEVGTQTGTTPPAVACPNSLCEGKPDGNFEYYYYGVYNPHYFVQCSNGLAYCQACWPLSLEFSEGCNQCLYSKYDECVTTQPWDPATTFYCPDKCPHYGPEFSGNVEDPNNPHQYVACWKGVTVGCIACPAGLLFNQKWNACLYEGKYKTEPEYKNPYTEHY</sequence>
<dbReference type="InterPro" id="IPR036508">
    <property type="entry name" value="Chitin-bd_dom_sf"/>
</dbReference>
<dbReference type="Pfam" id="PF01607">
    <property type="entry name" value="CBM_14"/>
    <property type="match status" value="1"/>
</dbReference>
<dbReference type="AlphaFoldDB" id="A0A7M5VE48"/>
<dbReference type="InterPro" id="IPR002557">
    <property type="entry name" value="Chitin-bd_dom"/>
</dbReference>
<keyword evidence="4" id="KW-1185">Reference proteome</keyword>
<dbReference type="SUPFAM" id="SSF57625">
    <property type="entry name" value="Invertebrate chitin-binding proteins"/>
    <property type="match status" value="1"/>
</dbReference>
<organism evidence="3 4">
    <name type="scientific">Clytia hemisphaerica</name>
    <dbReference type="NCBI Taxonomy" id="252671"/>
    <lineage>
        <taxon>Eukaryota</taxon>
        <taxon>Metazoa</taxon>
        <taxon>Cnidaria</taxon>
        <taxon>Hydrozoa</taxon>
        <taxon>Hydroidolina</taxon>
        <taxon>Leptothecata</taxon>
        <taxon>Obeliida</taxon>
        <taxon>Clytiidae</taxon>
        <taxon>Clytia</taxon>
    </lineage>
</organism>
<feature type="region of interest" description="Disordered" evidence="1">
    <location>
        <begin position="30"/>
        <end position="80"/>
    </location>
</feature>
<dbReference type="Gene3D" id="2.170.140.10">
    <property type="entry name" value="Chitin binding domain"/>
    <property type="match status" value="1"/>
</dbReference>
<dbReference type="OrthoDB" id="6020543at2759"/>
<evidence type="ECO:0000256" key="1">
    <source>
        <dbReference type="SAM" id="MobiDB-lite"/>
    </source>
</evidence>
<evidence type="ECO:0000313" key="4">
    <source>
        <dbReference type="Proteomes" id="UP000594262"/>
    </source>
</evidence>
<proteinExistence type="predicted"/>
<feature type="compositionally biased region" description="Basic and acidic residues" evidence="1">
    <location>
        <begin position="60"/>
        <end position="74"/>
    </location>
</feature>
<evidence type="ECO:0000259" key="2">
    <source>
        <dbReference type="Pfam" id="PF01607"/>
    </source>
</evidence>
<dbReference type="GO" id="GO:0005576">
    <property type="term" value="C:extracellular region"/>
    <property type="evidence" value="ECO:0007669"/>
    <property type="project" value="InterPro"/>
</dbReference>
<dbReference type="GO" id="GO:0008061">
    <property type="term" value="F:chitin binding"/>
    <property type="evidence" value="ECO:0007669"/>
    <property type="project" value="InterPro"/>
</dbReference>
<protein>
    <recommendedName>
        <fullName evidence="2">Chitin-binding type-2 domain-containing protein</fullName>
    </recommendedName>
</protein>